<feature type="compositionally biased region" description="Polar residues" evidence="1">
    <location>
        <begin position="62"/>
        <end position="76"/>
    </location>
</feature>
<accession>A0ABN7UEB9</accession>
<feature type="compositionally biased region" description="Low complexity" evidence="1">
    <location>
        <begin position="463"/>
        <end position="474"/>
    </location>
</feature>
<feature type="region of interest" description="Disordered" evidence="1">
    <location>
        <begin position="254"/>
        <end position="276"/>
    </location>
</feature>
<dbReference type="Pfam" id="PF09441">
    <property type="entry name" value="Abp2"/>
    <property type="match status" value="1"/>
</dbReference>
<feature type="region of interest" description="Disordered" evidence="1">
    <location>
        <begin position="289"/>
        <end position="546"/>
    </location>
</feature>
<keyword evidence="3" id="KW-1185">Reference proteome</keyword>
<comment type="caution">
    <text evidence="2">The sequence shown here is derived from an EMBL/GenBank/DDBJ whole genome shotgun (WGS) entry which is preliminary data.</text>
</comment>
<feature type="compositionally biased region" description="Acidic residues" evidence="1">
    <location>
        <begin position="344"/>
        <end position="361"/>
    </location>
</feature>
<feature type="compositionally biased region" description="Polar residues" evidence="1">
    <location>
        <begin position="107"/>
        <end position="134"/>
    </location>
</feature>
<dbReference type="InterPro" id="IPR018562">
    <property type="entry name" value="ARS-binding_2"/>
</dbReference>
<dbReference type="PANTHER" id="PTHR42048">
    <property type="entry name" value="ARS-BINDING PROTEIN 2"/>
    <property type="match status" value="1"/>
</dbReference>
<feature type="region of interest" description="Disordered" evidence="1">
    <location>
        <begin position="1"/>
        <end position="139"/>
    </location>
</feature>
<reference evidence="2 3" key="1">
    <citation type="submission" date="2021-06" db="EMBL/GenBank/DDBJ databases">
        <authorList>
            <person name="Kallberg Y."/>
            <person name="Tangrot J."/>
            <person name="Rosling A."/>
        </authorList>
    </citation>
    <scope>NUCLEOTIDE SEQUENCE [LARGE SCALE GENOMIC DNA]</scope>
    <source>
        <strain evidence="2 3">120-4 pot B 10/14</strain>
    </source>
</reference>
<dbReference type="PANTHER" id="PTHR42048:SF1">
    <property type="entry name" value="ARS-BINDING PROTEIN 2"/>
    <property type="match status" value="1"/>
</dbReference>
<feature type="compositionally biased region" description="Basic and acidic residues" evidence="1">
    <location>
        <begin position="20"/>
        <end position="32"/>
    </location>
</feature>
<feature type="compositionally biased region" description="Low complexity" evidence="1">
    <location>
        <begin position="84"/>
        <end position="99"/>
    </location>
</feature>
<feature type="compositionally biased region" description="Polar residues" evidence="1">
    <location>
        <begin position="524"/>
        <end position="534"/>
    </location>
</feature>
<feature type="compositionally biased region" description="Polar residues" evidence="1">
    <location>
        <begin position="425"/>
        <end position="448"/>
    </location>
</feature>
<proteinExistence type="predicted"/>
<evidence type="ECO:0000256" key="1">
    <source>
        <dbReference type="SAM" id="MobiDB-lite"/>
    </source>
</evidence>
<organism evidence="2 3">
    <name type="scientific">Gigaspora margarita</name>
    <dbReference type="NCBI Taxonomy" id="4874"/>
    <lineage>
        <taxon>Eukaryota</taxon>
        <taxon>Fungi</taxon>
        <taxon>Fungi incertae sedis</taxon>
        <taxon>Mucoromycota</taxon>
        <taxon>Glomeromycotina</taxon>
        <taxon>Glomeromycetes</taxon>
        <taxon>Diversisporales</taxon>
        <taxon>Gigasporaceae</taxon>
        <taxon>Gigaspora</taxon>
    </lineage>
</organism>
<dbReference type="EMBL" id="CAJVQB010001964">
    <property type="protein sequence ID" value="CAG8557386.1"/>
    <property type="molecule type" value="Genomic_DNA"/>
</dbReference>
<feature type="compositionally biased region" description="Polar residues" evidence="1">
    <location>
        <begin position="475"/>
        <end position="491"/>
    </location>
</feature>
<feature type="compositionally biased region" description="Low complexity" evidence="1">
    <location>
        <begin position="34"/>
        <end position="61"/>
    </location>
</feature>
<feature type="compositionally biased region" description="Low complexity" evidence="1">
    <location>
        <begin position="1"/>
        <end position="19"/>
    </location>
</feature>
<feature type="compositionally biased region" description="Basic and acidic residues" evidence="1">
    <location>
        <begin position="362"/>
        <end position="378"/>
    </location>
</feature>
<dbReference type="Proteomes" id="UP000789901">
    <property type="component" value="Unassembled WGS sequence"/>
</dbReference>
<evidence type="ECO:0000313" key="3">
    <source>
        <dbReference type="Proteomes" id="UP000789901"/>
    </source>
</evidence>
<feature type="compositionally biased region" description="Low complexity" evidence="1">
    <location>
        <begin position="535"/>
        <end position="546"/>
    </location>
</feature>
<gene>
    <name evidence="2" type="ORF">GMARGA_LOCUS4849</name>
</gene>
<feature type="compositionally biased region" description="Acidic residues" evidence="1">
    <location>
        <begin position="314"/>
        <end position="324"/>
    </location>
</feature>
<evidence type="ECO:0000313" key="2">
    <source>
        <dbReference type="EMBL" id="CAG8557386.1"/>
    </source>
</evidence>
<feature type="compositionally biased region" description="Basic and acidic residues" evidence="1">
    <location>
        <begin position="325"/>
        <end position="337"/>
    </location>
</feature>
<name>A0ABN7UEB9_GIGMA</name>
<sequence length="622" mass="69006">MSKENNVNNPDTVDDTNGVVRDDSDTIVKSDSDSTANVVNTSSSPVTTSTNEVTNPTVPTSQQTSPKVPKQSTSPRSVRKTRGASKAGSTTESSSNSSTDKVDSVNTVPINISNSSVPTFSASSTQSTNVSRRNLPQKDVNQDNIADRYVEFILYCNPSAPSDLDVSSLIRSFSAVPKSDGKTFETWVLYQLVSKHHSGEIKTWTKLAQQLGVERTSGSSPQKIQQYAVRLKKWMRSIHIDAFFDYILSKPNEYYDDPQKNPTGTEPNDGTDDDDSDLVLKLIKRASSKRQKRKYTRRNTGSSIDVGDNHTNEDNEDELDNDDADPSRKNDRAEKRLKASYSDASDELDDDDERDAWEDDADSMHVDDSNKPDDDGKSKSSRKKNAVQFTSRDNRPKLGRPKNGITSRHIPTPNPSPTDIRHHPNSSSGDTSHFRVISNSGASGNPATQLRWRSISVGGGPISSQSGETSPSQSVLPATSSISPTHKGNVTSRRKQSFDASVTTGFDSFRIPKKRGQQKHERPQSPTNSNWPWPSQNNLGNQDNSNNGFLYSELLLPPTTSDPKETINLLQEKLVKAVGMLEDNQRKIDMLENVVRQREDEVRKRVVRGLKEDVITLFQRYE</sequence>
<protein>
    <submittedName>
        <fullName evidence="2">278_t:CDS:1</fullName>
    </submittedName>
</protein>